<gene>
    <name evidence="1" type="ORF">INT48_003139</name>
</gene>
<evidence type="ECO:0000313" key="1">
    <source>
        <dbReference type="EMBL" id="KAG2228389.1"/>
    </source>
</evidence>
<name>A0A8H7SDL2_9FUNG</name>
<organism evidence="1 2">
    <name type="scientific">Thamnidium elegans</name>
    <dbReference type="NCBI Taxonomy" id="101142"/>
    <lineage>
        <taxon>Eukaryota</taxon>
        <taxon>Fungi</taxon>
        <taxon>Fungi incertae sedis</taxon>
        <taxon>Mucoromycota</taxon>
        <taxon>Mucoromycotina</taxon>
        <taxon>Mucoromycetes</taxon>
        <taxon>Mucorales</taxon>
        <taxon>Mucorineae</taxon>
        <taxon>Mucoraceae</taxon>
        <taxon>Thamnidium</taxon>
    </lineage>
</organism>
<dbReference type="AlphaFoldDB" id="A0A8H7SDL2"/>
<feature type="non-terminal residue" evidence="1">
    <location>
        <position position="1"/>
    </location>
</feature>
<dbReference type="EMBL" id="JAEPRE010000515">
    <property type="protein sequence ID" value="KAG2228389.1"/>
    <property type="molecule type" value="Genomic_DNA"/>
</dbReference>
<proteinExistence type="predicted"/>
<accession>A0A8H7SDL2</accession>
<sequence length="313" mass="35893">MATGQEVHAQLQQTNAERQLLELQIEEQRYKRLRTTSTQRRVQPKRKSEIRFTDQIIFAGLKGTLVGRTLSVGNNMELKNWKCKCIAYLCRNVIIDFTNKDQLKLIGVALEKLNSRFQLFVERAERDLTPLSDATKKIENHASAKTCLKKIEAHNYANSNERATKMIYVHILDQIMNKPILFHGSSRKHFSEMSFLVKFWGPVIELFFDANQCCHWRVRSPIINNPLKSALITKVHLNAVLKRIPYLPAAKIKTVVVPMIQIMGLSCVVYGMNIIDKKVYTLQKISSFNYPSTQREVKSGGIKSLLDGFALVE</sequence>
<comment type="caution">
    <text evidence="1">The sequence shown here is derived from an EMBL/GenBank/DDBJ whole genome shotgun (WGS) entry which is preliminary data.</text>
</comment>
<reference evidence="1" key="1">
    <citation type="submission" date="2021-01" db="EMBL/GenBank/DDBJ databases">
        <title>Metabolic potential, ecology and presence of endohyphal bacteria is reflected in genomic diversity of Mucoromycotina.</title>
        <authorList>
            <person name="Muszewska A."/>
            <person name="Okrasinska A."/>
            <person name="Steczkiewicz K."/>
            <person name="Drgas O."/>
            <person name="Orlowska M."/>
            <person name="Perlinska-Lenart U."/>
            <person name="Aleksandrzak-Piekarczyk T."/>
            <person name="Szatraj K."/>
            <person name="Zielenkiewicz U."/>
            <person name="Pilsyk S."/>
            <person name="Malc E."/>
            <person name="Mieczkowski P."/>
            <person name="Kruszewska J.S."/>
            <person name="Biernat P."/>
            <person name="Pawlowska J."/>
        </authorList>
    </citation>
    <scope>NUCLEOTIDE SEQUENCE</scope>
    <source>
        <strain evidence="1">WA0000018081</strain>
    </source>
</reference>
<keyword evidence="2" id="KW-1185">Reference proteome</keyword>
<evidence type="ECO:0000313" key="2">
    <source>
        <dbReference type="Proteomes" id="UP000613177"/>
    </source>
</evidence>
<protein>
    <submittedName>
        <fullName evidence="1">Uncharacterized protein</fullName>
    </submittedName>
</protein>
<dbReference type="Proteomes" id="UP000613177">
    <property type="component" value="Unassembled WGS sequence"/>
</dbReference>